<feature type="region of interest" description="Disordered" evidence="1">
    <location>
        <begin position="141"/>
        <end position="160"/>
    </location>
</feature>
<protein>
    <submittedName>
        <fullName evidence="2">Uncharacterized protein</fullName>
    </submittedName>
</protein>
<feature type="compositionally biased region" description="Polar residues" evidence="1">
    <location>
        <begin position="142"/>
        <end position="152"/>
    </location>
</feature>
<accession>A0A7S3GLN8</accession>
<proteinExistence type="predicted"/>
<gene>
    <name evidence="2" type="ORF">PBIL07802_LOCUS32716</name>
</gene>
<dbReference type="EMBL" id="HBIB01049566">
    <property type="protein sequence ID" value="CAE0270361.1"/>
    <property type="molecule type" value="Transcribed_RNA"/>
</dbReference>
<organism evidence="2">
    <name type="scientific">Palpitomonas bilix</name>
    <dbReference type="NCBI Taxonomy" id="652834"/>
    <lineage>
        <taxon>Eukaryota</taxon>
        <taxon>Eukaryota incertae sedis</taxon>
    </lineage>
</organism>
<sequence>MGWTISLWPIPHPPLCCSCSLSHQPPVTHTIFLHLPLLSFFTLAYDHPPLHFLFFSLALLTQSVHCMEILDYIYDLLESTKDECEPPPSSLVKSTCSLEHGSAIVAFRGAGESMLLSNVSHDWPVCVYGSVYIPLPTPRSVPPTSSCGSSHPFQKRRFRV</sequence>
<name>A0A7S3GLN8_9EUKA</name>
<reference evidence="2" key="1">
    <citation type="submission" date="2021-01" db="EMBL/GenBank/DDBJ databases">
        <authorList>
            <person name="Corre E."/>
            <person name="Pelletier E."/>
            <person name="Niang G."/>
            <person name="Scheremetjew M."/>
            <person name="Finn R."/>
            <person name="Kale V."/>
            <person name="Holt S."/>
            <person name="Cochrane G."/>
            <person name="Meng A."/>
            <person name="Brown T."/>
            <person name="Cohen L."/>
        </authorList>
    </citation>
    <scope>NUCLEOTIDE SEQUENCE</scope>
    <source>
        <strain evidence="2">NIES-2562</strain>
    </source>
</reference>
<evidence type="ECO:0000256" key="1">
    <source>
        <dbReference type="SAM" id="MobiDB-lite"/>
    </source>
</evidence>
<evidence type="ECO:0000313" key="2">
    <source>
        <dbReference type="EMBL" id="CAE0270361.1"/>
    </source>
</evidence>
<dbReference type="AlphaFoldDB" id="A0A7S3GLN8"/>